<evidence type="ECO:0000313" key="2">
    <source>
        <dbReference type="Proteomes" id="UP001201163"/>
    </source>
</evidence>
<dbReference type="EMBL" id="JAKELL010000012">
    <property type="protein sequence ID" value="KAH8995365.1"/>
    <property type="molecule type" value="Genomic_DNA"/>
</dbReference>
<name>A0AAD4LJX1_9AGAM</name>
<gene>
    <name evidence="1" type="ORF">EDB92DRAFT_1794754</name>
</gene>
<protein>
    <submittedName>
        <fullName evidence="1">Uncharacterized protein</fullName>
    </submittedName>
</protein>
<evidence type="ECO:0000313" key="1">
    <source>
        <dbReference type="EMBL" id="KAH8995365.1"/>
    </source>
</evidence>
<proteinExistence type="predicted"/>
<feature type="non-terminal residue" evidence="1">
    <location>
        <position position="176"/>
    </location>
</feature>
<dbReference type="Proteomes" id="UP001201163">
    <property type="component" value="Unassembled WGS sequence"/>
</dbReference>
<organism evidence="1 2">
    <name type="scientific">Lactarius akahatsu</name>
    <dbReference type="NCBI Taxonomy" id="416441"/>
    <lineage>
        <taxon>Eukaryota</taxon>
        <taxon>Fungi</taxon>
        <taxon>Dikarya</taxon>
        <taxon>Basidiomycota</taxon>
        <taxon>Agaricomycotina</taxon>
        <taxon>Agaricomycetes</taxon>
        <taxon>Russulales</taxon>
        <taxon>Russulaceae</taxon>
        <taxon>Lactarius</taxon>
    </lineage>
</organism>
<dbReference type="AlphaFoldDB" id="A0AAD4LJX1"/>
<sequence length="176" mass="19617">LDFNIHRLILSDLAASVGASNDDPADPTIGYSIEAITSDVTTRAIFENAGDDESVIEANLEQRVFMSASRARCNIGFSELSVNMSPSLLHSTVPVLLDVLRDIPYIDFDMNLTWDDWSLPDQLAYSTVSALLKLAAVHPEYKDVVMRSISTFTSVLVKNIQDCLREHRTYLLDLDH</sequence>
<accession>A0AAD4LJX1</accession>
<keyword evidence="2" id="KW-1185">Reference proteome</keyword>
<reference evidence="1" key="1">
    <citation type="submission" date="2022-01" db="EMBL/GenBank/DDBJ databases">
        <title>Comparative genomics reveals a dynamic genome evolution in the ectomycorrhizal milk-cap (Lactarius) mushrooms.</title>
        <authorList>
            <consortium name="DOE Joint Genome Institute"/>
            <person name="Lebreton A."/>
            <person name="Tang N."/>
            <person name="Kuo A."/>
            <person name="LaButti K."/>
            <person name="Drula E."/>
            <person name="Barry K."/>
            <person name="Clum A."/>
            <person name="Lipzen A."/>
            <person name="Mousain D."/>
            <person name="Ng V."/>
            <person name="Wang R."/>
            <person name="Wang X."/>
            <person name="Dai Y."/>
            <person name="Henrissat B."/>
            <person name="Grigoriev I.V."/>
            <person name="Guerin-Laguette A."/>
            <person name="Yu F."/>
            <person name="Martin F.M."/>
        </authorList>
    </citation>
    <scope>NUCLEOTIDE SEQUENCE</scope>
    <source>
        <strain evidence="1">QP</strain>
    </source>
</reference>
<comment type="caution">
    <text evidence="1">The sequence shown here is derived from an EMBL/GenBank/DDBJ whole genome shotgun (WGS) entry which is preliminary data.</text>
</comment>